<keyword evidence="2" id="KW-0378">Hydrolase</keyword>
<dbReference type="PANTHER" id="PTHR37017:SF11">
    <property type="entry name" value="ESTERASE_LIPASE_THIOESTERASE DOMAIN-CONTAINING PROTEIN"/>
    <property type="match status" value="1"/>
</dbReference>
<dbReference type="GO" id="GO:0016787">
    <property type="term" value="F:hydrolase activity"/>
    <property type="evidence" value="ECO:0007669"/>
    <property type="project" value="UniProtKB-KW"/>
</dbReference>
<accession>A0A5R8Z4E9</accession>
<dbReference type="PANTHER" id="PTHR37017">
    <property type="entry name" value="AB HYDROLASE-1 DOMAIN-CONTAINING PROTEIN-RELATED"/>
    <property type="match status" value="1"/>
</dbReference>
<dbReference type="Pfam" id="PF12697">
    <property type="entry name" value="Abhydrolase_6"/>
    <property type="match status" value="1"/>
</dbReference>
<dbReference type="InterPro" id="IPR000073">
    <property type="entry name" value="AB_hydrolase_1"/>
</dbReference>
<dbReference type="InterPro" id="IPR029058">
    <property type="entry name" value="AB_hydrolase_fold"/>
</dbReference>
<dbReference type="PRINTS" id="PR00412">
    <property type="entry name" value="EPOXHYDRLASE"/>
</dbReference>
<dbReference type="InterPro" id="IPR052897">
    <property type="entry name" value="Sec-Metab_Biosynth_Hydrolase"/>
</dbReference>
<dbReference type="InterPro" id="IPR000639">
    <property type="entry name" value="Epox_hydrolase-like"/>
</dbReference>
<dbReference type="SUPFAM" id="SSF53474">
    <property type="entry name" value="alpha/beta-Hydrolases"/>
    <property type="match status" value="1"/>
</dbReference>
<dbReference type="EMBL" id="VANP01000004">
    <property type="protein sequence ID" value="TLP60662.1"/>
    <property type="molecule type" value="Genomic_DNA"/>
</dbReference>
<organism evidence="2 3">
    <name type="scientific">Microbispora triticiradicis</name>
    <dbReference type="NCBI Taxonomy" id="2200763"/>
    <lineage>
        <taxon>Bacteria</taxon>
        <taxon>Bacillati</taxon>
        <taxon>Actinomycetota</taxon>
        <taxon>Actinomycetes</taxon>
        <taxon>Streptosporangiales</taxon>
        <taxon>Streptosporangiaceae</taxon>
        <taxon>Microbispora</taxon>
    </lineage>
</organism>
<evidence type="ECO:0000259" key="1">
    <source>
        <dbReference type="Pfam" id="PF12697"/>
    </source>
</evidence>
<dbReference type="Gene3D" id="3.40.50.1820">
    <property type="entry name" value="alpha/beta hydrolase"/>
    <property type="match status" value="1"/>
</dbReference>
<gene>
    <name evidence="2" type="ORF">FED44_12250</name>
</gene>
<protein>
    <submittedName>
        <fullName evidence="2">Alpha/beta hydrolase</fullName>
    </submittedName>
</protein>
<dbReference type="AlphaFoldDB" id="A0A5R8Z4E9"/>
<reference evidence="2" key="1">
    <citation type="submission" date="2019-05" db="EMBL/GenBank/DDBJ databases">
        <title>Isolation, diversity and antifungal activity of Actinobacteria from wheat.</title>
        <authorList>
            <person name="Yu B."/>
        </authorList>
    </citation>
    <scope>NUCLEOTIDE SEQUENCE [LARGE SCALE GENOMIC DNA]</scope>
    <source>
        <strain evidence="2">NEAU-HEGS1-5</strain>
    </source>
</reference>
<evidence type="ECO:0000313" key="3">
    <source>
        <dbReference type="Proteomes" id="UP000309033"/>
    </source>
</evidence>
<dbReference type="OrthoDB" id="9773549at2"/>
<dbReference type="PRINTS" id="PR00111">
    <property type="entry name" value="ABHYDROLASE"/>
</dbReference>
<evidence type="ECO:0000313" key="2">
    <source>
        <dbReference type="EMBL" id="TLP60662.1"/>
    </source>
</evidence>
<feature type="domain" description="AB hydrolase-1" evidence="1">
    <location>
        <begin position="9"/>
        <end position="240"/>
    </location>
</feature>
<sequence>MSTPHTKTFVLVHGAWHSGRVWDRVVPLLTRAGHRVFAPSLTGHGEKEHLLGPGVGLDTHVADIVAVLVEEELTGVILVGHSYAGMVISAVADQVPDRIAGLVYLDAMVPADGETVLDVMPLTQHLIDAAAASDAPWRIPPMPEGPAPMGLFGVTDPADTAWLRTMLGDESVRCFQQPVRLRNPAMDAIPRTHIHCVSDAPKGVTRRPVPPVQPNGTPSRVWELRSGHDCMVTVPGELAELLLNTTLVVGRDRSFS</sequence>
<keyword evidence="3" id="KW-1185">Reference proteome</keyword>
<dbReference type="Proteomes" id="UP000309033">
    <property type="component" value="Unassembled WGS sequence"/>
</dbReference>
<comment type="caution">
    <text evidence="2">The sequence shown here is derived from an EMBL/GenBank/DDBJ whole genome shotgun (WGS) entry which is preliminary data.</text>
</comment>
<proteinExistence type="predicted"/>
<name>A0A5R8Z4E9_9ACTN</name>